<keyword evidence="3" id="KW-0012">Acyltransferase</keyword>
<accession>A0A109JL85</accession>
<dbReference type="InterPro" id="IPR016039">
    <property type="entry name" value="Thiolase-like"/>
</dbReference>
<feature type="domain" description="Beta-ketoacyl synthase-like N-terminal" evidence="2">
    <location>
        <begin position="21"/>
        <end position="265"/>
    </location>
</feature>
<evidence type="ECO:0000256" key="1">
    <source>
        <dbReference type="ARBA" id="ARBA00022679"/>
    </source>
</evidence>
<dbReference type="InterPro" id="IPR014030">
    <property type="entry name" value="Ketoacyl_synth_N"/>
</dbReference>
<comment type="caution">
    <text evidence="3">The sequence shown here is derived from an EMBL/GenBank/DDBJ whole genome shotgun (WGS) entry which is preliminary data.</text>
</comment>
<evidence type="ECO:0000313" key="4">
    <source>
        <dbReference type="Proteomes" id="UP000057737"/>
    </source>
</evidence>
<gene>
    <name evidence="3" type="ORF">AS156_13425</name>
</gene>
<reference evidence="3 4" key="1">
    <citation type="submission" date="2015-11" db="EMBL/GenBank/DDBJ databases">
        <title>Draft Genome Sequence of the Strain BR 10303 (Bradyrhizobium sp.) isolated from nodules of Centrolobium paraense.</title>
        <authorList>
            <person name="Zelli J.E."/>
            <person name="Simoes-Araujo J.L."/>
            <person name="Barauna A.C."/>
            <person name="Silva K."/>
        </authorList>
    </citation>
    <scope>NUCLEOTIDE SEQUENCE [LARGE SCALE GENOMIC DNA]</scope>
    <source>
        <strain evidence="3 4">BR 10303</strain>
    </source>
</reference>
<dbReference type="EMBL" id="LNCU01000092">
    <property type="protein sequence ID" value="KWV50845.1"/>
    <property type="molecule type" value="Genomic_DNA"/>
</dbReference>
<proteinExistence type="predicted"/>
<dbReference type="GO" id="GO:0004315">
    <property type="term" value="F:3-oxoacyl-[acyl-carrier-protein] synthase activity"/>
    <property type="evidence" value="ECO:0007669"/>
    <property type="project" value="UniProtKB-EC"/>
</dbReference>
<keyword evidence="4" id="KW-1185">Reference proteome</keyword>
<evidence type="ECO:0000259" key="2">
    <source>
        <dbReference type="Pfam" id="PF00109"/>
    </source>
</evidence>
<dbReference type="EC" id="2.3.1.41" evidence="3"/>
<keyword evidence="1 3" id="KW-0808">Transferase</keyword>
<dbReference type="NCBIfam" id="NF005084">
    <property type="entry name" value="PRK06519.1"/>
    <property type="match status" value="1"/>
</dbReference>
<evidence type="ECO:0000313" key="3">
    <source>
        <dbReference type="EMBL" id="KWV50845.1"/>
    </source>
</evidence>
<dbReference type="Pfam" id="PF00109">
    <property type="entry name" value="ketoacyl-synt"/>
    <property type="match status" value="1"/>
</dbReference>
<dbReference type="AlphaFoldDB" id="A0A109JL85"/>
<dbReference type="GO" id="GO:0006633">
    <property type="term" value="P:fatty acid biosynthetic process"/>
    <property type="evidence" value="ECO:0007669"/>
    <property type="project" value="TreeGrafter"/>
</dbReference>
<dbReference type="PANTHER" id="PTHR11712">
    <property type="entry name" value="POLYKETIDE SYNTHASE-RELATED"/>
    <property type="match status" value="1"/>
</dbReference>
<dbReference type="PANTHER" id="PTHR11712:SF336">
    <property type="entry name" value="3-OXOACYL-[ACYL-CARRIER-PROTEIN] SYNTHASE, MITOCHONDRIAL"/>
    <property type="match status" value="1"/>
</dbReference>
<sequence length="410" mass="43469">MQWRTRSDSRCRQIPMAEPKEVWITGIGLLSSLGEGLDAHWEALTAKRVNVDETRLAPYVIHPIAPVSFDAQIPKKGDQRQMETWQRIGVYAAGLALDSAGVKGNQEILSRMDMIVAAGGGERDLKVDLAIMNADAQGNLPSGAINEKLMNELRPTLFLAQLSNLLAGNIAIVHGVCGTSRTFMGEEASSIDAARNAVARIGAGQSDIALVGAAHNGDRGDLLMLYEFGEFSLKGPYAPVWARKDKPGFALGSVGAFLVMESREHAEARGAKPYAKLTKVVADLARRKEPGAVTKSLQAMWPQLGATDDETAVITGATGAEPATAEERAFLGEHPGLAVRATGTTFGHTIEAQFPLGLALAALSISRGALYPANDPTGFEVEKAGPPTQIVVMGAGHWQGEGMALVEAVK</sequence>
<protein>
    <submittedName>
        <fullName evidence="3">3-oxoacyl-ACP synthase</fullName>
        <ecNumber evidence="3">2.3.1.41</ecNumber>
    </submittedName>
</protein>
<dbReference type="InterPro" id="IPR000794">
    <property type="entry name" value="Beta-ketoacyl_synthase"/>
</dbReference>
<dbReference type="Proteomes" id="UP000057737">
    <property type="component" value="Unassembled WGS sequence"/>
</dbReference>
<dbReference type="SUPFAM" id="SSF53901">
    <property type="entry name" value="Thiolase-like"/>
    <property type="match status" value="2"/>
</dbReference>
<name>A0A109JL85_9BRAD</name>
<dbReference type="Gene3D" id="3.40.47.10">
    <property type="match status" value="1"/>
</dbReference>
<organism evidence="3 4">
    <name type="scientific">Bradyrhizobium macuxiense</name>
    <dbReference type="NCBI Taxonomy" id="1755647"/>
    <lineage>
        <taxon>Bacteria</taxon>
        <taxon>Pseudomonadati</taxon>
        <taxon>Pseudomonadota</taxon>
        <taxon>Alphaproteobacteria</taxon>
        <taxon>Hyphomicrobiales</taxon>
        <taxon>Nitrobacteraceae</taxon>
        <taxon>Bradyrhizobium</taxon>
    </lineage>
</organism>